<dbReference type="GeneID" id="98178909"/>
<sequence>MSFVHLDSIFSGDCSECRFEINDDEKRLCVWDQPTTVFKEWEMPEIPSRVLPTPTEAVERLADAARGCKRCALLCSLLHERLGPLDSNARYADKVMFPALTWDGGTCHFWPLAISNLNVRFMLYPTDRRGPNPYNLGRGQNMPGKTSSESTFKTIRGWITDCIANHNRCKRLSEDGPFSPDRVLDLRCDKIRLVDGLKCQQYACLSHCWGPPEKLTRMTHANLRDFQNEIPPNALTKTFRDAIDIARRLRIDFIWIDALCIIQDSEDDWRTQSALMAEIYENAFLTIFASKARESSEGCYHDYSNTDVGQEVGGLENVSMRLFTDEDLYPYAAGNSFYQLQSRHWPLLNRAWVFQEQRLSRRRLHFAGKGVFWHCDTRIVSESGSHDEYTPETPLVEKWTETINRYTSMKLTVETDRLIALAGIVKRMQAARPGDRYLAGLWESTLLTDLAWKHSRSSKRNSEARSKMRAVHPLPSFSWVPSNAREPYWNHSTNVPLNTATVLEVHYTPLGPVEFGQPAEAHITIKSPVIQGTLKPVRPPPGNHTHDVMPLEYALEIGLPDFFGLARSEPRSDLFQEIYPDYSFDAPGDKHLPFGSQVLVMFTACSMSTSYNGRPCSFSGVVMKERRDGWFERVGAYNFQSRRWGEHFLRCLESFPARTITLV</sequence>
<dbReference type="PANTHER" id="PTHR33112">
    <property type="entry name" value="DOMAIN PROTEIN, PUTATIVE-RELATED"/>
    <property type="match status" value="1"/>
</dbReference>
<evidence type="ECO:0000313" key="3">
    <source>
        <dbReference type="Proteomes" id="UP001628179"/>
    </source>
</evidence>
<dbReference type="EMBL" id="BAAFSV010000004">
    <property type="protein sequence ID" value="GAB1317956.1"/>
    <property type="molecule type" value="Genomic_DNA"/>
</dbReference>
<comment type="caution">
    <text evidence="2">The sequence shown here is derived from an EMBL/GenBank/DDBJ whole genome shotgun (WGS) entry which is preliminary data.</text>
</comment>
<dbReference type="InterPro" id="IPR010730">
    <property type="entry name" value="HET"/>
</dbReference>
<proteinExistence type="predicted"/>
<protein>
    <recommendedName>
        <fullName evidence="1">Heterokaryon incompatibility domain-containing protein</fullName>
    </recommendedName>
</protein>
<name>A0ABQ0GJL2_9PEZI</name>
<evidence type="ECO:0000259" key="1">
    <source>
        <dbReference type="Pfam" id="PF06985"/>
    </source>
</evidence>
<evidence type="ECO:0000313" key="2">
    <source>
        <dbReference type="EMBL" id="GAB1317956.1"/>
    </source>
</evidence>
<gene>
    <name evidence="2" type="ORF">MFIFM68171_08166</name>
</gene>
<dbReference type="RefSeq" id="XP_070919687.1">
    <property type="nucleotide sequence ID" value="XM_071063586.1"/>
</dbReference>
<dbReference type="PANTHER" id="PTHR33112:SF13">
    <property type="entry name" value="HETEROKARYON INCOMPATIBILITY DOMAIN-CONTAINING PROTEIN"/>
    <property type="match status" value="1"/>
</dbReference>
<dbReference type="Pfam" id="PF06985">
    <property type="entry name" value="HET"/>
    <property type="match status" value="1"/>
</dbReference>
<keyword evidence="3" id="KW-1185">Reference proteome</keyword>
<feature type="domain" description="Heterokaryon incompatibility" evidence="1">
    <location>
        <begin position="202"/>
        <end position="356"/>
    </location>
</feature>
<reference evidence="2 3" key="1">
    <citation type="submission" date="2024-09" db="EMBL/GenBank/DDBJ databases">
        <title>Itraconazole resistance in Madurella fahalii resulting from another homologue of gene encoding cytochrome P450 14-alpha sterol demethylase (CYP51).</title>
        <authorList>
            <person name="Yoshioka I."/>
            <person name="Fahal A.H."/>
            <person name="Kaneko S."/>
            <person name="Yaguchi T."/>
        </authorList>
    </citation>
    <scope>NUCLEOTIDE SEQUENCE [LARGE SCALE GENOMIC DNA]</scope>
    <source>
        <strain evidence="2 3">IFM 68171</strain>
    </source>
</reference>
<accession>A0ABQ0GJL2</accession>
<organism evidence="2 3">
    <name type="scientific">Madurella fahalii</name>
    <dbReference type="NCBI Taxonomy" id="1157608"/>
    <lineage>
        <taxon>Eukaryota</taxon>
        <taxon>Fungi</taxon>
        <taxon>Dikarya</taxon>
        <taxon>Ascomycota</taxon>
        <taxon>Pezizomycotina</taxon>
        <taxon>Sordariomycetes</taxon>
        <taxon>Sordariomycetidae</taxon>
        <taxon>Sordariales</taxon>
        <taxon>Sordariales incertae sedis</taxon>
        <taxon>Madurella</taxon>
    </lineage>
</organism>
<dbReference type="Proteomes" id="UP001628179">
    <property type="component" value="Unassembled WGS sequence"/>
</dbReference>